<name>A0A0F4YMR3_RASE3</name>
<keyword evidence="2" id="KW-1185">Reference proteome</keyword>
<reference evidence="1 2" key="1">
    <citation type="submission" date="2015-04" db="EMBL/GenBank/DDBJ databases">
        <authorList>
            <person name="Heijne W.H."/>
            <person name="Fedorova N.D."/>
            <person name="Nierman W.C."/>
            <person name="Vollebregt A.W."/>
            <person name="Zhao Z."/>
            <person name="Wu L."/>
            <person name="Kumar M."/>
            <person name="Stam H."/>
            <person name="van den Berg M.A."/>
            <person name="Pel H.J."/>
        </authorList>
    </citation>
    <scope>NUCLEOTIDE SEQUENCE [LARGE SCALE GENOMIC DNA]</scope>
    <source>
        <strain evidence="1 2">CBS 393.64</strain>
    </source>
</reference>
<sequence>MANQVSLMTYLQQALPAIPTNQPPNPGHNTTNTLYGAADINNIGRWNNFNLTTVLQRYQNVLFQAHLPSDPMPISPPRAITAENALRSKLSEYLLPRVRRGLRAGFGYLAANGQMSGITALSFDVGEYAEIIDGFKPDTAYFVVSLPEGSGPNRAPGDIKPSWKWNTAMATHPVAGVRNEYRQALSQVNWYMKQHRSRYGFLGTDREFVVFRRLDDDGNLELAEPIPFTAGGTDAQPQMTVSLALWYLGMLAAKDQGDECWFI</sequence>
<organism evidence="1 2">
    <name type="scientific">Rasamsonia emersonii (strain ATCC 16479 / CBS 393.64 / IMI 116815)</name>
    <dbReference type="NCBI Taxonomy" id="1408163"/>
    <lineage>
        <taxon>Eukaryota</taxon>
        <taxon>Fungi</taxon>
        <taxon>Dikarya</taxon>
        <taxon>Ascomycota</taxon>
        <taxon>Pezizomycotina</taxon>
        <taxon>Eurotiomycetes</taxon>
        <taxon>Eurotiomycetidae</taxon>
        <taxon>Eurotiales</taxon>
        <taxon>Trichocomaceae</taxon>
        <taxon>Rasamsonia</taxon>
    </lineage>
</organism>
<dbReference type="GeneID" id="25318788"/>
<dbReference type="AlphaFoldDB" id="A0A0F4YMR3"/>
<accession>A0A0F4YMR3</accession>
<protein>
    <submittedName>
        <fullName evidence="1">Uncharacterized protein</fullName>
    </submittedName>
</protein>
<gene>
    <name evidence="1" type="ORF">T310_6486</name>
</gene>
<comment type="caution">
    <text evidence="1">The sequence shown here is derived from an EMBL/GenBank/DDBJ whole genome shotgun (WGS) entry which is preliminary data.</text>
</comment>
<proteinExistence type="predicted"/>
<dbReference type="STRING" id="1408163.A0A0F4YMR3"/>
<dbReference type="RefSeq" id="XP_013326141.1">
    <property type="nucleotide sequence ID" value="XM_013470687.1"/>
</dbReference>
<dbReference type="Proteomes" id="UP000053958">
    <property type="component" value="Unassembled WGS sequence"/>
</dbReference>
<dbReference type="OrthoDB" id="4367324at2759"/>
<evidence type="ECO:0000313" key="2">
    <source>
        <dbReference type="Proteomes" id="UP000053958"/>
    </source>
</evidence>
<dbReference type="EMBL" id="LASV01000340">
    <property type="protein sequence ID" value="KKA19529.1"/>
    <property type="molecule type" value="Genomic_DNA"/>
</dbReference>
<evidence type="ECO:0000313" key="1">
    <source>
        <dbReference type="EMBL" id="KKA19529.1"/>
    </source>
</evidence>